<evidence type="ECO:0008006" key="22">
    <source>
        <dbReference type="Google" id="ProtNLM"/>
    </source>
</evidence>
<feature type="domain" description="C2H2-type" evidence="17">
    <location>
        <begin position="969"/>
        <end position="997"/>
    </location>
</feature>
<evidence type="ECO:0000256" key="5">
    <source>
        <dbReference type="ARBA" id="ARBA00022833"/>
    </source>
</evidence>
<dbReference type="InterPro" id="IPR003349">
    <property type="entry name" value="JmjN"/>
</dbReference>
<keyword evidence="2" id="KW-0479">Metal-binding</keyword>
<dbReference type="GO" id="GO:0008270">
    <property type="term" value="F:zinc ion binding"/>
    <property type="evidence" value="ECO:0007669"/>
    <property type="project" value="UniProtKB-KW"/>
</dbReference>
<keyword evidence="9" id="KW-0408">Iron</keyword>
<dbReference type="FunFam" id="3.30.160.60:FF:000446">
    <property type="entry name" value="Zinc finger protein"/>
    <property type="match status" value="1"/>
</dbReference>
<dbReference type="SMART" id="SM00545">
    <property type="entry name" value="JmjN"/>
    <property type="match status" value="1"/>
</dbReference>
<dbReference type="GO" id="GO:0005634">
    <property type="term" value="C:nucleus"/>
    <property type="evidence" value="ECO:0007669"/>
    <property type="project" value="TreeGrafter"/>
</dbReference>
<dbReference type="Gene3D" id="2.60.120.650">
    <property type="entry name" value="Cupin"/>
    <property type="match status" value="1"/>
</dbReference>
<feature type="region of interest" description="Disordered" evidence="16">
    <location>
        <begin position="600"/>
        <end position="619"/>
    </location>
</feature>
<dbReference type="PROSITE" id="PS00028">
    <property type="entry name" value="ZINC_FINGER_C2H2_1"/>
    <property type="match status" value="3"/>
</dbReference>
<dbReference type="PANTHER" id="PTHR10694">
    <property type="entry name" value="LYSINE-SPECIFIC DEMETHYLASE"/>
    <property type="match status" value="1"/>
</dbReference>
<dbReference type="InterPro" id="IPR003347">
    <property type="entry name" value="JmjC_dom"/>
</dbReference>
<comment type="catalytic activity">
    <reaction evidence="13">
        <text>N(6),N(6)-dimethyl-L-lysyl(27)-[histone H3] + 2-oxoglutarate + O2 = N(6)-methyl-L-lysyl(27)-[histone H3] + formaldehyde + succinate + CO2</text>
        <dbReference type="Rhea" id="RHEA:60232"/>
        <dbReference type="Rhea" id="RHEA-COMP:15539"/>
        <dbReference type="Rhea" id="RHEA-COMP:15544"/>
        <dbReference type="ChEBI" id="CHEBI:15379"/>
        <dbReference type="ChEBI" id="CHEBI:16526"/>
        <dbReference type="ChEBI" id="CHEBI:16810"/>
        <dbReference type="ChEBI" id="CHEBI:16842"/>
        <dbReference type="ChEBI" id="CHEBI:30031"/>
        <dbReference type="ChEBI" id="CHEBI:61929"/>
        <dbReference type="ChEBI" id="CHEBI:61976"/>
    </reaction>
    <physiologicalReaction direction="left-to-right" evidence="13">
        <dbReference type="Rhea" id="RHEA:60233"/>
    </physiologicalReaction>
</comment>
<dbReference type="SUPFAM" id="SSF51197">
    <property type="entry name" value="Clavaminate synthase-like"/>
    <property type="match status" value="1"/>
</dbReference>
<evidence type="ECO:0000256" key="14">
    <source>
        <dbReference type="ARBA" id="ARBA00051751"/>
    </source>
</evidence>
<keyword evidence="21" id="KW-1185">Reference proteome</keyword>
<dbReference type="Gene3D" id="3.30.160.60">
    <property type="entry name" value="Classic Zinc Finger"/>
    <property type="match status" value="2"/>
</dbReference>
<comment type="similarity">
    <text evidence="1">Belongs to the JHDM3 histone demethylase family.</text>
</comment>
<evidence type="ECO:0000256" key="10">
    <source>
        <dbReference type="ARBA" id="ARBA00023015"/>
    </source>
</evidence>
<keyword evidence="12" id="KW-0539">Nucleus</keyword>
<dbReference type="SMART" id="SM00355">
    <property type="entry name" value="ZnF_C2H2"/>
    <property type="match status" value="4"/>
</dbReference>
<dbReference type="SUPFAM" id="SSF57667">
    <property type="entry name" value="beta-beta-alpha zinc fingers"/>
    <property type="match status" value="2"/>
</dbReference>
<proteinExistence type="inferred from homology"/>
<dbReference type="Pfam" id="PF02375">
    <property type="entry name" value="JmjN"/>
    <property type="match status" value="1"/>
</dbReference>
<dbReference type="GO" id="GO:0009826">
    <property type="term" value="P:unidimensional cell growth"/>
    <property type="evidence" value="ECO:0007669"/>
    <property type="project" value="UniProtKB-ARBA"/>
</dbReference>
<evidence type="ECO:0000256" key="9">
    <source>
        <dbReference type="ARBA" id="ARBA00023004"/>
    </source>
</evidence>
<dbReference type="GO" id="GO:0009741">
    <property type="term" value="P:response to brassinosteroid"/>
    <property type="evidence" value="ECO:0007669"/>
    <property type="project" value="UniProtKB-ARBA"/>
</dbReference>
<evidence type="ECO:0000256" key="3">
    <source>
        <dbReference type="ARBA" id="ARBA00022737"/>
    </source>
</evidence>
<dbReference type="GO" id="GO:0040029">
    <property type="term" value="P:epigenetic regulation of gene expression"/>
    <property type="evidence" value="ECO:0007669"/>
    <property type="project" value="UniProtKB-ARBA"/>
</dbReference>
<reference evidence="20" key="1">
    <citation type="submission" date="2023-02" db="EMBL/GenBank/DDBJ databases">
        <title>Genome of toxic invasive species Heracleum sosnowskyi carries increased number of genes despite the absence of recent whole-genome duplications.</title>
        <authorList>
            <person name="Schelkunov M."/>
            <person name="Shtratnikova V."/>
            <person name="Makarenko M."/>
            <person name="Klepikova A."/>
            <person name="Omelchenko D."/>
            <person name="Novikova G."/>
            <person name="Obukhova E."/>
            <person name="Bogdanov V."/>
            <person name="Penin A."/>
            <person name="Logacheva M."/>
        </authorList>
    </citation>
    <scope>NUCLEOTIDE SEQUENCE</scope>
    <source>
        <strain evidence="20">Hsosn_3</strain>
        <tissue evidence="20">Leaf</tissue>
    </source>
</reference>
<gene>
    <name evidence="20" type="ORF">POM88_038792</name>
</gene>
<keyword evidence="7" id="KW-0223">Dioxygenase</keyword>
<accession>A0AAD8HA90</accession>
<dbReference type="SMART" id="SM00558">
    <property type="entry name" value="JmjC"/>
    <property type="match status" value="1"/>
</dbReference>
<keyword evidence="4 15" id="KW-0863">Zinc-finger</keyword>
<evidence type="ECO:0000256" key="2">
    <source>
        <dbReference type="ARBA" id="ARBA00022723"/>
    </source>
</evidence>
<evidence type="ECO:0000259" key="19">
    <source>
        <dbReference type="PROSITE" id="PS51184"/>
    </source>
</evidence>
<evidence type="ECO:0000256" key="1">
    <source>
        <dbReference type="ARBA" id="ARBA00009711"/>
    </source>
</evidence>
<dbReference type="PANTHER" id="PTHR10694:SF38">
    <property type="entry name" value="LYSINE-SPECIFIC DEMETHYLASE REF6"/>
    <property type="match status" value="1"/>
</dbReference>
<feature type="domain" description="C2H2-type" evidence="17">
    <location>
        <begin position="909"/>
        <end position="938"/>
    </location>
</feature>
<reference evidence="20" key="2">
    <citation type="submission" date="2023-05" db="EMBL/GenBank/DDBJ databases">
        <authorList>
            <person name="Schelkunov M.I."/>
        </authorList>
    </citation>
    <scope>NUCLEOTIDE SEQUENCE</scope>
    <source>
        <strain evidence="20">Hsosn_3</strain>
        <tissue evidence="20">Leaf</tissue>
    </source>
</reference>
<dbReference type="AlphaFoldDB" id="A0AAD8HA90"/>
<name>A0AAD8HA90_9APIA</name>
<feature type="domain" description="JmjN" evidence="18">
    <location>
        <begin position="30"/>
        <end position="71"/>
    </location>
</feature>
<dbReference type="GO" id="GO:0010628">
    <property type="term" value="P:positive regulation of gene expression"/>
    <property type="evidence" value="ECO:0007669"/>
    <property type="project" value="UniProtKB-ARBA"/>
</dbReference>
<evidence type="ECO:0000256" key="8">
    <source>
        <dbReference type="ARBA" id="ARBA00023002"/>
    </source>
</evidence>
<feature type="domain" description="JmjC" evidence="19">
    <location>
        <begin position="203"/>
        <end position="369"/>
    </location>
</feature>
<dbReference type="Pfam" id="PF02373">
    <property type="entry name" value="JmjC"/>
    <property type="match status" value="1"/>
</dbReference>
<evidence type="ECO:0000256" key="13">
    <source>
        <dbReference type="ARBA" id="ARBA00050682"/>
    </source>
</evidence>
<evidence type="ECO:0000259" key="18">
    <source>
        <dbReference type="PROSITE" id="PS51183"/>
    </source>
</evidence>
<dbReference type="FunFam" id="3.30.160.60:FF:000747">
    <property type="entry name" value="Probable lysine-specific demethylase ELF6"/>
    <property type="match status" value="1"/>
</dbReference>
<evidence type="ECO:0000313" key="20">
    <source>
        <dbReference type="EMBL" id="KAK1363231.1"/>
    </source>
</evidence>
<dbReference type="PROSITE" id="PS51184">
    <property type="entry name" value="JMJC"/>
    <property type="match status" value="1"/>
</dbReference>
<comment type="caution">
    <text evidence="20">The sequence shown here is derived from an EMBL/GenBank/DDBJ whole genome shotgun (WGS) entry which is preliminary data.</text>
</comment>
<evidence type="ECO:0000313" key="21">
    <source>
        <dbReference type="Proteomes" id="UP001237642"/>
    </source>
</evidence>
<dbReference type="EMBL" id="JAUIZM010000009">
    <property type="protein sequence ID" value="KAK1363231.1"/>
    <property type="molecule type" value="Genomic_DNA"/>
</dbReference>
<sequence>MARIRGRAGYKPKAFNRTEVFQWLKTLPVAPEFHPTLEEFQDLIAYISKIEKEASSYGICKIIPPVSLPSRKTTILELNKSFLACSGSREGELRPAFSTRVQQIGFCPRKDNHVIRSVRESGQSYTLSEFEAKAKAFEKNHFKNSSIVKGVLSPLELETLYWDAQADKAIEVEYGNDMPGSAFVELDKRRGGEGLSVNLNVGDTEWNVRGAARAEGCPLRFVKDDIPGVTSPMVYMGMMFSWFAWHVEDHDFHSLNYMHMGDAKTWYGVPSDAAIAFEEVIRNHGYEGQKNFISTYETLAQKTTVMSPEVILNAGIPCCRLVQNAGEFVVTFPRAYHSGFSHGFNCAEASNIATPEWLKFARKAAIRRASINFPPLVSHNQLLYNIALPSSSRVPMSVEPRSSGLKERKNGDDGEYLVKELFVQDVMHNTNLLHILGKGSPAILLPLDLIEGKFPRTCDGNTLPLSSKQLDLSCTTTSKKQKIFIEGKLPAQCERLANTEIFSCVTCGVLCFASAAIIRPSKVAAHNLMSADCGNVEGKAVSSEVATRDANNAALDSSLGRIAARSRNYLSDVPASCSRPPKDMCSLSLLALTYRDATDSETESREVSPVYGLDSDDSTEVQNRGTLFPQHFDEDSSRSHVFCLQHAFEVELKLRALGGVHMLLLCHPDYPKFQDAAKRMADDLGADHTWSNIDFRTESEEERESFKSSLNSEGSIPGNADWTVKLGVNLFYSAEELSHSQIDDKQIPNNSVLYKAFGHGSSADISAISLKRKSMADVEGTSRAKESGKAADHAAKNKIIIVYERRKNLKVKVKDQGQITNSEEKPEGGPSTRLRPRTGKHGVVIDKVVTRSASKKLACTERAIRSPGIQPSTVTRTKNSEKETQYACEVEGCPMKFGSKRELVQHSKNMCSVEGCRKKFYSHKYLLQHRRVHLDDRPLQCPWRGCTKTFKWTWARTEHIRIHTGERPYTCGETGCGKAFRFVSDFSRHKRTTGHSG</sequence>
<evidence type="ECO:0000256" key="16">
    <source>
        <dbReference type="SAM" id="MobiDB-lite"/>
    </source>
</evidence>
<organism evidence="20 21">
    <name type="scientific">Heracleum sosnowskyi</name>
    <dbReference type="NCBI Taxonomy" id="360622"/>
    <lineage>
        <taxon>Eukaryota</taxon>
        <taxon>Viridiplantae</taxon>
        <taxon>Streptophyta</taxon>
        <taxon>Embryophyta</taxon>
        <taxon>Tracheophyta</taxon>
        <taxon>Spermatophyta</taxon>
        <taxon>Magnoliopsida</taxon>
        <taxon>eudicotyledons</taxon>
        <taxon>Gunneridae</taxon>
        <taxon>Pentapetalae</taxon>
        <taxon>asterids</taxon>
        <taxon>campanulids</taxon>
        <taxon>Apiales</taxon>
        <taxon>Apiaceae</taxon>
        <taxon>Apioideae</taxon>
        <taxon>apioid superclade</taxon>
        <taxon>Tordylieae</taxon>
        <taxon>Tordyliinae</taxon>
        <taxon>Heracleum</taxon>
    </lineage>
</organism>
<dbReference type="GO" id="GO:0071558">
    <property type="term" value="F:histone H3K27me2/H3K27me3 demethylase activity"/>
    <property type="evidence" value="ECO:0007669"/>
    <property type="project" value="UniProtKB-ARBA"/>
</dbReference>
<evidence type="ECO:0000259" key="17">
    <source>
        <dbReference type="PROSITE" id="PS50157"/>
    </source>
</evidence>
<keyword evidence="10" id="KW-0805">Transcription regulation</keyword>
<comment type="catalytic activity">
    <reaction evidence="14">
        <text>N(6),N(6),N(6)-trimethyl-L-lysyl(27)-[histone H3] + 2-oxoglutarate + O2 = N(6),N(6)-dimethyl-L-lysyl(27)-[histone H3] + formaldehyde + succinate + CO2</text>
        <dbReference type="Rhea" id="RHEA:60228"/>
        <dbReference type="Rhea" id="RHEA-COMP:15535"/>
        <dbReference type="Rhea" id="RHEA-COMP:15539"/>
        <dbReference type="ChEBI" id="CHEBI:15379"/>
        <dbReference type="ChEBI" id="CHEBI:16526"/>
        <dbReference type="ChEBI" id="CHEBI:16810"/>
        <dbReference type="ChEBI" id="CHEBI:16842"/>
        <dbReference type="ChEBI" id="CHEBI:30031"/>
        <dbReference type="ChEBI" id="CHEBI:61961"/>
        <dbReference type="ChEBI" id="CHEBI:61976"/>
    </reaction>
    <physiologicalReaction direction="left-to-right" evidence="14">
        <dbReference type="Rhea" id="RHEA:60229"/>
    </physiologicalReaction>
</comment>
<keyword evidence="8" id="KW-0560">Oxidoreductase</keyword>
<evidence type="ECO:0000256" key="6">
    <source>
        <dbReference type="ARBA" id="ARBA00022853"/>
    </source>
</evidence>
<evidence type="ECO:0000256" key="15">
    <source>
        <dbReference type="PROSITE-ProRule" id="PRU00042"/>
    </source>
</evidence>
<protein>
    <recommendedName>
        <fullName evidence="22">Lysine-specific demethylase REF6</fullName>
    </recommendedName>
</protein>
<feature type="region of interest" description="Disordered" evidence="16">
    <location>
        <begin position="813"/>
        <end position="838"/>
    </location>
</feature>
<keyword evidence="11" id="KW-0804">Transcription</keyword>
<dbReference type="PROSITE" id="PS50157">
    <property type="entry name" value="ZINC_FINGER_C2H2_2"/>
    <property type="match status" value="3"/>
</dbReference>
<evidence type="ECO:0000256" key="7">
    <source>
        <dbReference type="ARBA" id="ARBA00022964"/>
    </source>
</evidence>
<dbReference type="InterPro" id="IPR013087">
    <property type="entry name" value="Znf_C2H2_type"/>
</dbReference>
<dbReference type="GO" id="GO:0048580">
    <property type="term" value="P:regulation of post-embryonic development"/>
    <property type="evidence" value="ECO:0007669"/>
    <property type="project" value="UniProtKB-ARBA"/>
</dbReference>
<dbReference type="GO" id="GO:0000785">
    <property type="term" value="C:chromatin"/>
    <property type="evidence" value="ECO:0007669"/>
    <property type="project" value="TreeGrafter"/>
</dbReference>
<evidence type="ECO:0000256" key="11">
    <source>
        <dbReference type="ARBA" id="ARBA00023163"/>
    </source>
</evidence>
<feature type="domain" description="C2H2-type" evidence="17">
    <location>
        <begin position="939"/>
        <end position="968"/>
    </location>
</feature>
<evidence type="ECO:0000256" key="4">
    <source>
        <dbReference type="ARBA" id="ARBA00022771"/>
    </source>
</evidence>
<dbReference type="InterPro" id="IPR036236">
    <property type="entry name" value="Znf_C2H2_sf"/>
</dbReference>
<dbReference type="GO" id="GO:2000028">
    <property type="term" value="P:regulation of photoperiodism, flowering"/>
    <property type="evidence" value="ECO:0007669"/>
    <property type="project" value="UniProtKB-ARBA"/>
</dbReference>
<keyword evidence="3" id="KW-0677">Repeat</keyword>
<dbReference type="PROSITE" id="PS51183">
    <property type="entry name" value="JMJN"/>
    <property type="match status" value="1"/>
</dbReference>
<dbReference type="GO" id="GO:0034647">
    <property type="term" value="F:histone H3K4me/H3K4me2/H3K4me3 demethylase activity"/>
    <property type="evidence" value="ECO:0007669"/>
    <property type="project" value="TreeGrafter"/>
</dbReference>
<dbReference type="Proteomes" id="UP001237642">
    <property type="component" value="Unassembled WGS sequence"/>
</dbReference>
<keyword evidence="6" id="KW-0156">Chromatin regulator</keyword>
<keyword evidence="5" id="KW-0862">Zinc</keyword>
<evidence type="ECO:0000256" key="12">
    <source>
        <dbReference type="ARBA" id="ARBA00023242"/>
    </source>
</evidence>